<evidence type="ECO:0000256" key="1">
    <source>
        <dbReference type="SAM" id="MobiDB-lite"/>
    </source>
</evidence>
<evidence type="ECO:0000313" key="2">
    <source>
        <dbReference type="EMBL" id="TEB05131.1"/>
    </source>
</evidence>
<proteinExistence type="predicted"/>
<organism evidence="2 3">
    <name type="scientific">Coprinellus micaceus</name>
    <name type="common">Glistening ink-cap mushroom</name>
    <name type="synonym">Coprinus micaceus</name>
    <dbReference type="NCBI Taxonomy" id="71717"/>
    <lineage>
        <taxon>Eukaryota</taxon>
        <taxon>Fungi</taxon>
        <taxon>Dikarya</taxon>
        <taxon>Basidiomycota</taxon>
        <taxon>Agaricomycotina</taxon>
        <taxon>Agaricomycetes</taxon>
        <taxon>Agaricomycetidae</taxon>
        <taxon>Agaricales</taxon>
        <taxon>Agaricineae</taxon>
        <taxon>Psathyrellaceae</taxon>
        <taxon>Coprinellus</taxon>
    </lineage>
</organism>
<keyword evidence="3" id="KW-1185">Reference proteome</keyword>
<protein>
    <submittedName>
        <fullName evidence="2">Uncharacterized protein</fullName>
    </submittedName>
</protein>
<sequence length="257" mass="29315">MPQALRVEHLELIFIRFLHLLAHHPDFSTAHEDLVDITKYVQFYLDLMASQDNVSLLHHLAMKAKTVRDGETHSENLYIMAELAQELIKKKAQEKSWTIQTYPGKVRLPADILRPLPSSDASKEILKATYLPEETRVWLEELAKSALPKEKKERKVPAKRKATSKSEGGPKRRRKRARSEAGDDEDDDRDDDDDVDGRSSEVEDDVDMDVDRNGRKRATSSPKAPTPRPKGTRASARNKAKQRRDTSPLTEPTDEDE</sequence>
<gene>
    <name evidence="2" type="ORF">FA13DRAFT_1274447</name>
</gene>
<feature type="compositionally biased region" description="Acidic residues" evidence="1">
    <location>
        <begin position="182"/>
        <end position="195"/>
    </location>
</feature>
<accession>A0A4Y7R904</accession>
<dbReference type="STRING" id="71717.A0A4Y7R904"/>
<dbReference type="AlphaFoldDB" id="A0A4Y7R904"/>
<evidence type="ECO:0000313" key="3">
    <source>
        <dbReference type="Proteomes" id="UP000298030"/>
    </source>
</evidence>
<reference evidence="2 3" key="1">
    <citation type="journal article" date="2019" name="Nat. Ecol. Evol.">
        <title>Megaphylogeny resolves global patterns of mushroom evolution.</title>
        <authorList>
            <person name="Varga T."/>
            <person name="Krizsan K."/>
            <person name="Foldi C."/>
            <person name="Dima B."/>
            <person name="Sanchez-Garcia M."/>
            <person name="Sanchez-Ramirez S."/>
            <person name="Szollosi G.J."/>
            <person name="Szarkandi J.G."/>
            <person name="Papp V."/>
            <person name="Albert L."/>
            <person name="Andreopoulos W."/>
            <person name="Angelini C."/>
            <person name="Antonin V."/>
            <person name="Barry K.W."/>
            <person name="Bougher N.L."/>
            <person name="Buchanan P."/>
            <person name="Buyck B."/>
            <person name="Bense V."/>
            <person name="Catcheside P."/>
            <person name="Chovatia M."/>
            <person name="Cooper J."/>
            <person name="Damon W."/>
            <person name="Desjardin D."/>
            <person name="Finy P."/>
            <person name="Geml J."/>
            <person name="Haridas S."/>
            <person name="Hughes K."/>
            <person name="Justo A."/>
            <person name="Karasinski D."/>
            <person name="Kautmanova I."/>
            <person name="Kiss B."/>
            <person name="Kocsube S."/>
            <person name="Kotiranta H."/>
            <person name="LaButti K.M."/>
            <person name="Lechner B.E."/>
            <person name="Liimatainen K."/>
            <person name="Lipzen A."/>
            <person name="Lukacs Z."/>
            <person name="Mihaltcheva S."/>
            <person name="Morgado L.N."/>
            <person name="Niskanen T."/>
            <person name="Noordeloos M.E."/>
            <person name="Ohm R.A."/>
            <person name="Ortiz-Santana B."/>
            <person name="Ovrebo C."/>
            <person name="Racz N."/>
            <person name="Riley R."/>
            <person name="Savchenko A."/>
            <person name="Shiryaev A."/>
            <person name="Soop K."/>
            <person name="Spirin V."/>
            <person name="Szebenyi C."/>
            <person name="Tomsovsky M."/>
            <person name="Tulloss R.E."/>
            <person name="Uehling J."/>
            <person name="Grigoriev I.V."/>
            <person name="Vagvolgyi C."/>
            <person name="Papp T."/>
            <person name="Martin F.M."/>
            <person name="Miettinen O."/>
            <person name="Hibbett D.S."/>
            <person name="Nagy L.G."/>
        </authorList>
    </citation>
    <scope>NUCLEOTIDE SEQUENCE [LARGE SCALE GENOMIC DNA]</scope>
    <source>
        <strain evidence="2 3">FP101781</strain>
    </source>
</reference>
<dbReference type="EMBL" id="QPFP01000612">
    <property type="protein sequence ID" value="TEB05131.1"/>
    <property type="molecule type" value="Genomic_DNA"/>
</dbReference>
<feature type="region of interest" description="Disordered" evidence="1">
    <location>
        <begin position="148"/>
        <end position="257"/>
    </location>
</feature>
<dbReference type="Pfam" id="PF20168">
    <property type="entry name" value="PDS5"/>
    <property type="match status" value="1"/>
</dbReference>
<dbReference type="Proteomes" id="UP000298030">
    <property type="component" value="Unassembled WGS sequence"/>
</dbReference>
<name>A0A4Y7R904_COPMI</name>
<comment type="caution">
    <text evidence="2">The sequence shown here is derived from an EMBL/GenBank/DDBJ whole genome shotgun (WGS) entry which is preliminary data.</text>
</comment>
<dbReference type="OrthoDB" id="200660at2759"/>